<dbReference type="STRING" id="1036181.SAMN05421756_101785"/>
<dbReference type="EMBL" id="FOFA01000001">
    <property type="protein sequence ID" value="SEP82062.1"/>
    <property type="molecule type" value="Genomic_DNA"/>
</dbReference>
<dbReference type="Gene3D" id="3.40.960.10">
    <property type="entry name" value="VSR Endonuclease"/>
    <property type="match status" value="1"/>
</dbReference>
<dbReference type="SUPFAM" id="SSF52980">
    <property type="entry name" value="Restriction endonuclease-like"/>
    <property type="match status" value="1"/>
</dbReference>
<dbReference type="AlphaFoldDB" id="A0A1H9AZ43"/>
<organism evidence="2 3">
    <name type="scientific">Microlunatus flavus</name>
    <dbReference type="NCBI Taxonomy" id="1036181"/>
    <lineage>
        <taxon>Bacteria</taxon>
        <taxon>Bacillati</taxon>
        <taxon>Actinomycetota</taxon>
        <taxon>Actinomycetes</taxon>
        <taxon>Propionibacteriales</taxon>
        <taxon>Propionibacteriaceae</taxon>
        <taxon>Microlunatus</taxon>
    </lineage>
</organism>
<protein>
    <submittedName>
        <fullName evidence="2">Very-short-patch-repair endonuclease</fullName>
    </submittedName>
</protein>
<dbReference type="Pfam" id="PF04480">
    <property type="entry name" value="DUF559"/>
    <property type="match status" value="1"/>
</dbReference>
<keyword evidence="2" id="KW-0378">Hydrolase</keyword>
<proteinExistence type="predicted"/>
<dbReference type="InterPro" id="IPR011335">
    <property type="entry name" value="Restrct_endonuc-II-like"/>
</dbReference>
<dbReference type="InterPro" id="IPR007569">
    <property type="entry name" value="DUF559"/>
</dbReference>
<evidence type="ECO:0000313" key="2">
    <source>
        <dbReference type="EMBL" id="SEP82062.1"/>
    </source>
</evidence>
<reference evidence="3" key="1">
    <citation type="submission" date="2016-10" db="EMBL/GenBank/DDBJ databases">
        <authorList>
            <person name="Varghese N."/>
            <person name="Submissions S."/>
        </authorList>
    </citation>
    <scope>NUCLEOTIDE SEQUENCE [LARGE SCALE GENOMIC DNA]</scope>
    <source>
        <strain evidence="3">CGMCC 4.6856</strain>
    </source>
</reference>
<keyword evidence="2" id="KW-0540">Nuclease</keyword>
<keyword evidence="3" id="KW-1185">Reference proteome</keyword>
<dbReference type="Proteomes" id="UP000198504">
    <property type="component" value="Unassembled WGS sequence"/>
</dbReference>
<evidence type="ECO:0000313" key="3">
    <source>
        <dbReference type="Proteomes" id="UP000198504"/>
    </source>
</evidence>
<gene>
    <name evidence="2" type="ORF">SAMN05421756_101785</name>
</gene>
<sequence>MLHIVQRDGVVARRDHPELAGAMARLVRDGVLAPVLPGVYGPPRATKDVRLAALGRWAPDAVVVGRTAAQLTYWPDLGGEQVECALRWEREPQHGFRFSRRRIPPELVVRRRWLQVTSPALTALDLSSELGGDPVDQALRTRAATLAGLWDAVRLTPARHGNQDRRRLLLDSRDQPWSAAERLAHRLLRQSRVKGWRGNHPVTIDGQRYFLDIAFPAQRLVVEIDGRLHEDDANLFESDRWRQNALVGQGWTVLRFTWRMLQGHPEQFVETVRAEVRAKGSAS</sequence>
<name>A0A1H9AZ43_9ACTN</name>
<keyword evidence="2" id="KW-0255">Endonuclease</keyword>
<dbReference type="GO" id="GO:0004519">
    <property type="term" value="F:endonuclease activity"/>
    <property type="evidence" value="ECO:0007669"/>
    <property type="project" value="UniProtKB-KW"/>
</dbReference>
<accession>A0A1H9AZ43</accession>
<evidence type="ECO:0000259" key="1">
    <source>
        <dbReference type="Pfam" id="PF04480"/>
    </source>
</evidence>
<feature type="domain" description="DUF559" evidence="1">
    <location>
        <begin position="177"/>
        <end position="275"/>
    </location>
</feature>